<organism evidence="2 3">
    <name type="scientific">Basidiobolus ranarum</name>
    <dbReference type="NCBI Taxonomy" id="34480"/>
    <lineage>
        <taxon>Eukaryota</taxon>
        <taxon>Fungi</taxon>
        <taxon>Fungi incertae sedis</taxon>
        <taxon>Zoopagomycota</taxon>
        <taxon>Entomophthoromycotina</taxon>
        <taxon>Basidiobolomycetes</taxon>
        <taxon>Basidiobolales</taxon>
        <taxon>Basidiobolaceae</taxon>
        <taxon>Basidiobolus</taxon>
    </lineage>
</organism>
<keyword evidence="1" id="KW-0732">Signal</keyword>
<comment type="caution">
    <text evidence="2">The sequence shown here is derived from an EMBL/GenBank/DDBJ whole genome shotgun (WGS) entry which is preliminary data.</text>
</comment>
<dbReference type="EMBL" id="JASJQH010008632">
    <property type="protein sequence ID" value="KAK9687573.1"/>
    <property type="molecule type" value="Genomic_DNA"/>
</dbReference>
<protein>
    <submittedName>
        <fullName evidence="2">Uncharacterized protein</fullName>
    </submittedName>
</protein>
<feature type="chain" id="PRO_5045207745" evidence="1">
    <location>
        <begin position="18"/>
        <end position="117"/>
    </location>
</feature>
<evidence type="ECO:0000313" key="2">
    <source>
        <dbReference type="EMBL" id="KAK9687573.1"/>
    </source>
</evidence>
<dbReference type="Proteomes" id="UP001479436">
    <property type="component" value="Unassembled WGS sequence"/>
</dbReference>
<keyword evidence="3" id="KW-1185">Reference proteome</keyword>
<evidence type="ECO:0000256" key="1">
    <source>
        <dbReference type="SAM" id="SignalP"/>
    </source>
</evidence>
<evidence type="ECO:0000313" key="3">
    <source>
        <dbReference type="Proteomes" id="UP001479436"/>
    </source>
</evidence>
<accession>A0ABR2VP45</accession>
<sequence length="117" mass="13066">MKFISILSHFTATTITAAGVAVKVDTSNPIILRIYSKCEYGGTEKSFRLKDFDTNGCRSDLTDERIMSYKLTSGYEIRFHGFYTCPADFILSITNPKCLTTTNSESIGSATIRKSRK</sequence>
<proteinExistence type="predicted"/>
<feature type="signal peptide" evidence="1">
    <location>
        <begin position="1"/>
        <end position="17"/>
    </location>
</feature>
<name>A0ABR2VP45_9FUNG</name>
<gene>
    <name evidence="2" type="ORF">K7432_014733</name>
</gene>
<reference evidence="2 3" key="1">
    <citation type="submission" date="2023-04" db="EMBL/GenBank/DDBJ databases">
        <title>Genome of Basidiobolus ranarum AG-B5.</title>
        <authorList>
            <person name="Stajich J.E."/>
            <person name="Carter-House D."/>
            <person name="Gryganskyi A."/>
        </authorList>
    </citation>
    <scope>NUCLEOTIDE SEQUENCE [LARGE SCALE GENOMIC DNA]</scope>
    <source>
        <strain evidence="2 3">AG-B5</strain>
    </source>
</reference>